<reference evidence="4 5" key="1">
    <citation type="submission" date="2019-03" db="EMBL/GenBank/DDBJ databases">
        <title>Sequencing 23 genomes of Wallemia ichthyophaga.</title>
        <authorList>
            <person name="Gostincar C."/>
        </authorList>
    </citation>
    <scope>NUCLEOTIDE SEQUENCE [LARGE SCALE GENOMIC DNA]</scope>
    <source>
        <strain evidence="3 5">EXF-6200</strain>
        <strain evidence="2 4">EXF-8621</strain>
    </source>
</reference>
<accession>A0A4T0IIZ6</accession>
<evidence type="ECO:0000256" key="1">
    <source>
        <dbReference type="SAM" id="MobiDB-lite"/>
    </source>
</evidence>
<dbReference type="Proteomes" id="UP000306954">
    <property type="component" value="Unassembled WGS sequence"/>
</dbReference>
<feature type="region of interest" description="Disordered" evidence="1">
    <location>
        <begin position="1"/>
        <end position="133"/>
    </location>
</feature>
<dbReference type="AlphaFoldDB" id="A0A4T0IIZ6"/>
<dbReference type="OrthoDB" id="3360765at2759"/>
<evidence type="ECO:0000313" key="5">
    <source>
        <dbReference type="Proteomes" id="UP000310689"/>
    </source>
</evidence>
<protein>
    <submittedName>
        <fullName evidence="2">Uncharacterized protein</fullName>
    </submittedName>
</protein>
<feature type="compositionally biased region" description="Low complexity" evidence="1">
    <location>
        <begin position="51"/>
        <end position="72"/>
    </location>
</feature>
<feature type="compositionally biased region" description="Polar residues" evidence="1">
    <location>
        <begin position="73"/>
        <end position="92"/>
    </location>
</feature>
<evidence type="ECO:0000313" key="3">
    <source>
        <dbReference type="EMBL" id="TIB39625.1"/>
    </source>
</evidence>
<evidence type="ECO:0000313" key="4">
    <source>
        <dbReference type="Proteomes" id="UP000306954"/>
    </source>
</evidence>
<sequence length="262" mass="29536">MSETSVKEKKDSQVDEELGVDSNNMDNLRNTIQDIHRDENDENVTETQAYSSIDGSSSPTTSTSTTSSKSLSVQRKSITHAHNQPTVKTPPSTWFKPSMKRIKMNISEKDRQDKQEAQETDEIHDDHDDNDDKDSQLVSFVKAAFMAFDNTNKEEYAAYFSPNLKCTINALPYTVDGLKDVYNYITSAWVTAVQVGFKHVIEHPRLMGKLGEGEVGAVAELSGRDIFGTRHRVNCLFTMVVCVDEENVQEVKEYVEVMSYDS</sequence>
<comment type="caution">
    <text evidence="2">The sequence shown here is derived from an EMBL/GenBank/DDBJ whole genome shotgun (WGS) entry which is preliminary data.</text>
</comment>
<feature type="compositionally biased region" description="Acidic residues" evidence="1">
    <location>
        <begin position="118"/>
        <end position="132"/>
    </location>
</feature>
<dbReference type="EMBL" id="SPOF01000006">
    <property type="protein sequence ID" value="TIB15735.1"/>
    <property type="molecule type" value="Genomic_DNA"/>
</dbReference>
<feature type="compositionally biased region" description="Polar residues" evidence="1">
    <location>
        <begin position="21"/>
        <end position="33"/>
    </location>
</feature>
<gene>
    <name evidence="3" type="ORF">E3P86_01031</name>
    <name evidence="2" type="ORF">E3P90_00711</name>
</gene>
<dbReference type="EMBL" id="SPOI01000029">
    <property type="protein sequence ID" value="TIB39625.1"/>
    <property type="molecule type" value="Genomic_DNA"/>
</dbReference>
<feature type="compositionally biased region" description="Basic and acidic residues" evidence="1">
    <location>
        <begin position="106"/>
        <end position="117"/>
    </location>
</feature>
<dbReference type="Proteomes" id="UP000310689">
    <property type="component" value="Unassembled WGS sequence"/>
</dbReference>
<proteinExistence type="predicted"/>
<name>A0A4T0IIZ6_WALIC</name>
<evidence type="ECO:0000313" key="2">
    <source>
        <dbReference type="EMBL" id="TIB15735.1"/>
    </source>
</evidence>
<dbReference type="OMA" id="QRKSITH"/>
<organism evidence="2 4">
    <name type="scientific">Wallemia ichthyophaga</name>
    <dbReference type="NCBI Taxonomy" id="245174"/>
    <lineage>
        <taxon>Eukaryota</taxon>
        <taxon>Fungi</taxon>
        <taxon>Dikarya</taxon>
        <taxon>Basidiomycota</taxon>
        <taxon>Wallemiomycotina</taxon>
        <taxon>Wallemiomycetes</taxon>
        <taxon>Wallemiales</taxon>
        <taxon>Wallemiaceae</taxon>
        <taxon>Wallemia</taxon>
    </lineage>
</organism>
<feature type="compositionally biased region" description="Basic and acidic residues" evidence="1">
    <location>
        <begin position="1"/>
        <end position="13"/>
    </location>
</feature>